<dbReference type="HAMAP" id="MF_00302">
    <property type="entry name" value="ClpS"/>
    <property type="match status" value="1"/>
</dbReference>
<feature type="compositionally biased region" description="Basic and acidic residues" evidence="2">
    <location>
        <begin position="8"/>
        <end position="26"/>
    </location>
</feature>
<evidence type="ECO:0000313" key="5">
    <source>
        <dbReference type="Proteomes" id="UP000599578"/>
    </source>
</evidence>
<name>A0A918DNH5_9GAMM</name>
<comment type="similarity">
    <text evidence="1">Belongs to the ClpS family.</text>
</comment>
<dbReference type="PANTHER" id="PTHR33473:SF19">
    <property type="entry name" value="ATP-DEPENDENT CLP PROTEASE ADAPTER PROTEIN CLPS"/>
    <property type="match status" value="1"/>
</dbReference>
<comment type="caution">
    <text evidence="4">The sequence shown here is derived from an EMBL/GenBank/DDBJ whole genome shotgun (WGS) entry which is preliminary data.</text>
</comment>
<keyword evidence="4" id="KW-0645">Protease</keyword>
<dbReference type="InterPro" id="IPR003769">
    <property type="entry name" value="ClpS_core"/>
</dbReference>
<reference evidence="4 5" key="1">
    <citation type="journal article" date="2014" name="Int. J. Syst. Evol. Microbiol.">
        <title>Complete genome sequence of Corynebacterium casei LMG S-19264T (=DSM 44701T), isolated from a smear-ripened cheese.</title>
        <authorList>
            <consortium name="US DOE Joint Genome Institute (JGI-PGF)"/>
            <person name="Walter F."/>
            <person name="Albersmeier A."/>
            <person name="Kalinowski J."/>
            <person name="Ruckert C."/>
        </authorList>
    </citation>
    <scope>NUCLEOTIDE SEQUENCE [LARGE SCALE GENOMIC DNA]</scope>
    <source>
        <strain evidence="4 5">CGMCC 1.7286</strain>
    </source>
</reference>
<protein>
    <recommendedName>
        <fullName evidence="1">ATP-dependent Clp protease adapter protein ClpS</fullName>
    </recommendedName>
</protein>
<evidence type="ECO:0000256" key="1">
    <source>
        <dbReference type="HAMAP-Rule" id="MF_00302"/>
    </source>
</evidence>
<dbReference type="Pfam" id="PF02617">
    <property type="entry name" value="ClpS"/>
    <property type="match status" value="1"/>
</dbReference>
<feature type="domain" description="Adaptor protein ClpS core" evidence="3">
    <location>
        <begin position="29"/>
        <end position="108"/>
    </location>
</feature>
<sequence>MSSDDGNDQEHHRDHGGGLATEEAKPQLKRPPMYRVVLMNDDYTPMDFVVEVLMIFFSMDQEKATQVMLAVHTQGKGVCGIYTRDVAETKAAQVNQYSRDNKHPLLCEVESV</sequence>
<proteinExistence type="inferred from homology"/>
<dbReference type="NCBIfam" id="NF000672">
    <property type="entry name" value="PRK00033.1-5"/>
    <property type="match status" value="1"/>
</dbReference>
<organism evidence="4 5">
    <name type="scientific">Marinobacterium nitratireducens</name>
    <dbReference type="NCBI Taxonomy" id="518897"/>
    <lineage>
        <taxon>Bacteria</taxon>
        <taxon>Pseudomonadati</taxon>
        <taxon>Pseudomonadota</taxon>
        <taxon>Gammaproteobacteria</taxon>
        <taxon>Oceanospirillales</taxon>
        <taxon>Oceanospirillaceae</taxon>
        <taxon>Marinobacterium</taxon>
    </lineage>
</organism>
<keyword evidence="5" id="KW-1185">Reference proteome</keyword>
<dbReference type="GO" id="GO:0006508">
    <property type="term" value="P:proteolysis"/>
    <property type="evidence" value="ECO:0007669"/>
    <property type="project" value="UniProtKB-UniRule"/>
</dbReference>
<evidence type="ECO:0000259" key="3">
    <source>
        <dbReference type="Pfam" id="PF02617"/>
    </source>
</evidence>
<dbReference type="RefSeq" id="WP_373290885.1">
    <property type="nucleotide sequence ID" value="NZ_BMLT01000001.1"/>
</dbReference>
<dbReference type="GO" id="GO:0008233">
    <property type="term" value="F:peptidase activity"/>
    <property type="evidence" value="ECO:0007669"/>
    <property type="project" value="UniProtKB-KW"/>
</dbReference>
<dbReference type="SUPFAM" id="SSF54736">
    <property type="entry name" value="ClpS-like"/>
    <property type="match status" value="1"/>
</dbReference>
<evidence type="ECO:0000313" key="4">
    <source>
        <dbReference type="EMBL" id="GGO76920.1"/>
    </source>
</evidence>
<dbReference type="NCBIfam" id="NF000669">
    <property type="entry name" value="PRK00033.1-2"/>
    <property type="match status" value="1"/>
</dbReference>
<dbReference type="FunFam" id="3.30.1390.10:FF:000002">
    <property type="entry name" value="ATP-dependent Clp protease adapter protein ClpS"/>
    <property type="match status" value="1"/>
</dbReference>
<dbReference type="InterPro" id="IPR014719">
    <property type="entry name" value="Ribosomal_bL12_C/ClpS-like"/>
</dbReference>
<keyword evidence="4" id="KW-0378">Hydrolase</keyword>
<dbReference type="GO" id="GO:0030163">
    <property type="term" value="P:protein catabolic process"/>
    <property type="evidence" value="ECO:0007669"/>
    <property type="project" value="InterPro"/>
</dbReference>
<accession>A0A918DNH5</accession>
<comment type="function">
    <text evidence="1">Involved in the modulation of the specificity of the ClpAP-mediated ATP-dependent protein degradation.</text>
</comment>
<dbReference type="InterPro" id="IPR022935">
    <property type="entry name" value="ClpS"/>
</dbReference>
<dbReference type="NCBIfam" id="NF000670">
    <property type="entry name" value="PRK00033.1-3"/>
    <property type="match status" value="1"/>
</dbReference>
<dbReference type="Gene3D" id="3.30.1390.10">
    <property type="match status" value="1"/>
</dbReference>
<feature type="region of interest" description="Disordered" evidence="2">
    <location>
        <begin position="1"/>
        <end position="27"/>
    </location>
</feature>
<evidence type="ECO:0000256" key="2">
    <source>
        <dbReference type="SAM" id="MobiDB-lite"/>
    </source>
</evidence>
<dbReference type="AlphaFoldDB" id="A0A918DNH5"/>
<dbReference type="PANTHER" id="PTHR33473">
    <property type="entry name" value="ATP-DEPENDENT CLP PROTEASE ADAPTER PROTEIN CLPS1, CHLOROPLASTIC"/>
    <property type="match status" value="1"/>
</dbReference>
<gene>
    <name evidence="1 4" type="primary">clpS</name>
    <name evidence="4" type="ORF">GCM10011348_05270</name>
</gene>
<dbReference type="EMBL" id="BMLT01000001">
    <property type="protein sequence ID" value="GGO76920.1"/>
    <property type="molecule type" value="Genomic_DNA"/>
</dbReference>
<comment type="subunit">
    <text evidence="1">Binds to the N-terminal domain of the chaperone ClpA.</text>
</comment>
<dbReference type="Proteomes" id="UP000599578">
    <property type="component" value="Unassembled WGS sequence"/>
</dbReference>